<accession>A0A1I4PUL4</accession>
<keyword evidence="2" id="KW-1185">Reference proteome</keyword>
<evidence type="ECO:0008006" key="3">
    <source>
        <dbReference type="Google" id="ProtNLM"/>
    </source>
</evidence>
<dbReference type="AlphaFoldDB" id="A0A1I4PUL4"/>
<evidence type="ECO:0000313" key="1">
    <source>
        <dbReference type="EMBL" id="SFM31256.1"/>
    </source>
</evidence>
<dbReference type="STRING" id="195064.SAMN05421721_102242"/>
<protein>
    <recommendedName>
        <fullName evidence="3">Lipocalin-like domain-containing protein</fullName>
    </recommendedName>
</protein>
<proteinExistence type="predicted"/>
<reference evidence="1 2" key="1">
    <citation type="submission" date="2016-10" db="EMBL/GenBank/DDBJ databases">
        <authorList>
            <person name="de Groot N.N."/>
        </authorList>
    </citation>
    <scope>NUCLEOTIDE SEQUENCE [LARGE SCALE GENOMIC DNA]</scope>
    <source>
        <strain evidence="1 2">DSM 4180</strain>
    </source>
</reference>
<evidence type="ECO:0000313" key="2">
    <source>
        <dbReference type="Proteomes" id="UP000199556"/>
    </source>
</evidence>
<dbReference type="EMBL" id="FOUO01000002">
    <property type="protein sequence ID" value="SFM31256.1"/>
    <property type="molecule type" value="Genomic_DNA"/>
</dbReference>
<gene>
    <name evidence="1" type="ORF">SAMN05421721_102242</name>
</gene>
<organism evidence="1 2">
    <name type="scientific">Ectothiorhodospira mobilis</name>
    <dbReference type="NCBI Taxonomy" id="195064"/>
    <lineage>
        <taxon>Bacteria</taxon>
        <taxon>Pseudomonadati</taxon>
        <taxon>Pseudomonadota</taxon>
        <taxon>Gammaproteobacteria</taxon>
        <taxon>Chromatiales</taxon>
        <taxon>Ectothiorhodospiraceae</taxon>
        <taxon>Ectothiorhodospira</taxon>
    </lineage>
</organism>
<dbReference type="Proteomes" id="UP000199556">
    <property type="component" value="Unassembled WGS sequence"/>
</dbReference>
<sequence length="141" mass="15497">MPLLGCLSGCGPEAPLPHLGIWEVTRVVATEEGEEEADRKDALVGQRAVYTRHMAHFESMQCLRPQYTREPMPAGAGEPAVAGVEQAGSLQERIIISCRGKTLPPEQGGMLYLRDRDTLLMTWEGGILYLQRRSQGPSASY</sequence>
<name>A0A1I4PUL4_ECTMO</name>